<organism evidence="2 3">
    <name type="scientific">Nonomuraea jiangxiensis</name>
    <dbReference type="NCBI Taxonomy" id="633440"/>
    <lineage>
        <taxon>Bacteria</taxon>
        <taxon>Bacillati</taxon>
        <taxon>Actinomycetota</taxon>
        <taxon>Actinomycetes</taxon>
        <taxon>Streptosporangiales</taxon>
        <taxon>Streptosporangiaceae</taxon>
        <taxon>Nonomuraea</taxon>
    </lineage>
</organism>
<dbReference type="PANTHER" id="PTHR43162">
    <property type="match status" value="1"/>
</dbReference>
<protein>
    <submittedName>
        <fullName evidence="2">Uncharacterized conserved protein YbjT, contains NAD(P)-binding and DUF2867 domains</fullName>
    </submittedName>
</protein>
<gene>
    <name evidence="2" type="ORF">SAMN05421869_101492</name>
</gene>
<dbReference type="EMBL" id="FNDJ01000001">
    <property type="protein sequence ID" value="SDH11006.1"/>
    <property type="molecule type" value="Genomic_DNA"/>
</dbReference>
<dbReference type="InterPro" id="IPR036291">
    <property type="entry name" value="NAD(P)-bd_dom_sf"/>
</dbReference>
<sequence>MRPTLVTGAAGSVGAVGRTVVGLLRARGLPVRAFVRRDDQRAAALRATGAEVVVGDLTRAADVARALAGCRGLYFGMGVSSQYLEAALTTAAVARDYGELEIFANMSQMTVSQMDLTSTSESSQQRRHWLVEQVLDWSGLPVTHLRPTIFMENPLFAAFVYASIARDGTIRLPFGSGRTSPIAARDVAEVVATILADPAPHLGRTYHLTGPASRDLTRLAQEFSAALGRPVTYVDVEYEPWKERELRALGLPGTVFEHLATMARLHADNRYDRLTDDVRDIIGRAPTGVPEFVADNPDLFPPPRQD</sequence>
<dbReference type="Gene3D" id="3.40.50.720">
    <property type="entry name" value="NAD(P)-binding Rossmann-like Domain"/>
    <property type="match status" value="1"/>
</dbReference>
<feature type="domain" description="NAD(P)-binding" evidence="1">
    <location>
        <begin position="11"/>
        <end position="198"/>
    </location>
</feature>
<dbReference type="Gene3D" id="3.90.25.10">
    <property type="entry name" value="UDP-galactose 4-epimerase, domain 1"/>
    <property type="match status" value="1"/>
</dbReference>
<evidence type="ECO:0000259" key="1">
    <source>
        <dbReference type="Pfam" id="PF13460"/>
    </source>
</evidence>
<dbReference type="PANTHER" id="PTHR43162:SF1">
    <property type="entry name" value="PRESTALK A DIFFERENTIATION PROTEIN A"/>
    <property type="match status" value="1"/>
</dbReference>
<dbReference type="InterPro" id="IPR051604">
    <property type="entry name" value="Ergot_Alk_Oxidoreductase"/>
</dbReference>
<reference evidence="2 3" key="1">
    <citation type="submission" date="2016-10" db="EMBL/GenBank/DDBJ databases">
        <authorList>
            <person name="de Groot N.N."/>
        </authorList>
    </citation>
    <scope>NUCLEOTIDE SEQUENCE [LARGE SCALE GENOMIC DNA]</scope>
    <source>
        <strain evidence="2 3">CGMCC 4.6533</strain>
    </source>
</reference>
<dbReference type="AlphaFoldDB" id="A0A1G7ZR51"/>
<dbReference type="SUPFAM" id="SSF51735">
    <property type="entry name" value="NAD(P)-binding Rossmann-fold domains"/>
    <property type="match status" value="1"/>
</dbReference>
<proteinExistence type="predicted"/>
<dbReference type="STRING" id="633440.SAMN05421869_101492"/>
<dbReference type="Pfam" id="PF13460">
    <property type="entry name" value="NAD_binding_10"/>
    <property type="match status" value="1"/>
</dbReference>
<dbReference type="Proteomes" id="UP000199202">
    <property type="component" value="Unassembled WGS sequence"/>
</dbReference>
<accession>A0A1G7ZR51</accession>
<keyword evidence="3" id="KW-1185">Reference proteome</keyword>
<dbReference type="InterPro" id="IPR016040">
    <property type="entry name" value="NAD(P)-bd_dom"/>
</dbReference>
<evidence type="ECO:0000313" key="2">
    <source>
        <dbReference type="EMBL" id="SDH11006.1"/>
    </source>
</evidence>
<evidence type="ECO:0000313" key="3">
    <source>
        <dbReference type="Proteomes" id="UP000199202"/>
    </source>
</evidence>
<name>A0A1G7ZR51_9ACTN</name>
<dbReference type="RefSeq" id="WP_218135547.1">
    <property type="nucleotide sequence ID" value="NZ_FNDJ01000001.1"/>
</dbReference>